<reference evidence="1" key="1">
    <citation type="submission" date="2021-01" db="EMBL/GenBank/DDBJ databases">
        <authorList>
            <consortium name="Genoscope - CEA"/>
            <person name="William W."/>
        </authorList>
    </citation>
    <scope>NUCLEOTIDE SEQUENCE</scope>
</reference>
<gene>
    <name evidence="1" type="ORF">PSON_ATCC_30995.1.T0610270</name>
</gene>
<sequence length="141" mass="17263">MDKNKKDIMNLINICQHHKMYKYYQYLNMFYKYYDKLSNYYQLVHNDQHMFNIQRRMCKQHINFGKNFGKQVQQPKRLQTQHPFEQALHYKNTSVTRYPGLHVSQIKGYEQLQQFDAQSRHEPSNKTQPYPQLQVTIQVDN</sequence>
<keyword evidence="2" id="KW-1185">Reference proteome</keyword>
<evidence type="ECO:0000313" key="2">
    <source>
        <dbReference type="Proteomes" id="UP000692954"/>
    </source>
</evidence>
<dbReference type="AlphaFoldDB" id="A0A8S1NPK8"/>
<evidence type="ECO:0000313" key="1">
    <source>
        <dbReference type="EMBL" id="CAD8094000.1"/>
    </source>
</evidence>
<organism evidence="1 2">
    <name type="scientific">Paramecium sonneborni</name>
    <dbReference type="NCBI Taxonomy" id="65129"/>
    <lineage>
        <taxon>Eukaryota</taxon>
        <taxon>Sar</taxon>
        <taxon>Alveolata</taxon>
        <taxon>Ciliophora</taxon>
        <taxon>Intramacronucleata</taxon>
        <taxon>Oligohymenophorea</taxon>
        <taxon>Peniculida</taxon>
        <taxon>Parameciidae</taxon>
        <taxon>Paramecium</taxon>
    </lineage>
</organism>
<protein>
    <submittedName>
        <fullName evidence="1">Uncharacterized protein</fullName>
    </submittedName>
</protein>
<comment type="caution">
    <text evidence="1">The sequence shown here is derived from an EMBL/GenBank/DDBJ whole genome shotgun (WGS) entry which is preliminary data.</text>
</comment>
<name>A0A8S1NPK8_9CILI</name>
<proteinExistence type="predicted"/>
<dbReference type="EMBL" id="CAJJDN010000061">
    <property type="protein sequence ID" value="CAD8094000.1"/>
    <property type="molecule type" value="Genomic_DNA"/>
</dbReference>
<dbReference type="Proteomes" id="UP000692954">
    <property type="component" value="Unassembled WGS sequence"/>
</dbReference>
<accession>A0A8S1NPK8</accession>